<name>A0ABT8A491_9PROT</name>
<organism evidence="1 2">
    <name type="scientific">Paeniroseomonas aquatica</name>
    <dbReference type="NCBI Taxonomy" id="373043"/>
    <lineage>
        <taxon>Bacteria</taxon>
        <taxon>Pseudomonadati</taxon>
        <taxon>Pseudomonadota</taxon>
        <taxon>Alphaproteobacteria</taxon>
        <taxon>Acetobacterales</taxon>
        <taxon>Acetobacteraceae</taxon>
        <taxon>Paeniroseomonas</taxon>
    </lineage>
</organism>
<dbReference type="Proteomes" id="UP001529369">
    <property type="component" value="Unassembled WGS sequence"/>
</dbReference>
<gene>
    <name evidence="1" type="ORF">QWZ14_08335</name>
</gene>
<evidence type="ECO:0000313" key="2">
    <source>
        <dbReference type="Proteomes" id="UP001529369"/>
    </source>
</evidence>
<accession>A0ABT8A491</accession>
<evidence type="ECO:0008006" key="3">
    <source>
        <dbReference type="Google" id="ProtNLM"/>
    </source>
</evidence>
<sequence length="128" mass="14035">MNDNPNAEDFETYSVHIHEDAGRLPLRVVQFGSVIVIGLELTPEQRARNSAESEAALRRLREHIGKPGVKIERRPGVPLVYANKNMPGTVIRELNGRKEVGKLLKDGSFVSLLADRPPSIGPGGFLAD</sequence>
<proteinExistence type="predicted"/>
<protein>
    <recommendedName>
        <fullName evidence="3">Inhibitor I9 domain-containing protein</fullName>
    </recommendedName>
</protein>
<dbReference type="RefSeq" id="WP_290316169.1">
    <property type="nucleotide sequence ID" value="NZ_JAUFPN010000080.1"/>
</dbReference>
<comment type="caution">
    <text evidence="1">The sequence shown here is derived from an EMBL/GenBank/DDBJ whole genome shotgun (WGS) entry which is preliminary data.</text>
</comment>
<dbReference type="EMBL" id="JAUFPN010000080">
    <property type="protein sequence ID" value="MDN3564374.1"/>
    <property type="molecule type" value="Genomic_DNA"/>
</dbReference>
<keyword evidence="2" id="KW-1185">Reference proteome</keyword>
<reference evidence="2" key="1">
    <citation type="journal article" date="2019" name="Int. J. Syst. Evol. Microbiol.">
        <title>The Global Catalogue of Microorganisms (GCM) 10K type strain sequencing project: providing services to taxonomists for standard genome sequencing and annotation.</title>
        <authorList>
            <consortium name="The Broad Institute Genomics Platform"/>
            <consortium name="The Broad Institute Genome Sequencing Center for Infectious Disease"/>
            <person name="Wu L."/>
            <person name="Ma J."/>
        </authorList>
    </citation>
    <scope>NUCLEOTIDE SEQUENCE [LARGE SCALE GENOMIC DNA]</scope>
    <source>
        <strain evidence="2">CECT 7131</strain>
    </source>
</reference>
<evidence type="ECO:0000313" key="1">
    <source>
        <dbReference type="EMBL" id="MDN3564374.1"/>
    </source>
</evidence>